<keyword evidence="4" id="KW-0808">Transferase</keyword>
<reference evidence="5" key="1">
    <citation type="journal article" date="2012" name="Science">
        <title>The Paleozoic origin of enzymatic lignin decomposition reconstructed from 31 fungal genomes.</title>
        <authorList>
            <person name="Floudas D."/>
            <person name="Binder M."/>
            <person name="Riley R."/>
            <person name="Barry K."/>
            <person name="Blanchette R.A."/>
            <person name="Henrissat B."/>
            <person name="Martinez A.T."/>
            <person name="Otillar R."/>
            <person name="Spatafora J.W."/>
            <person name="Yadav J.S."/>
            <person name="Aerts A."/>
            <person name="Benoit I."/>
            <person name="Boyd A."/>
            <person name="Carlson A."/>
            <person name="Copeland A."/>
            <person name="Coutinho P.M."/>
            <person name="de Vries R.P."/>
            <person name="Ferreira P."/>
            <person name="Findley K."/>
            <person name="Foster B."/>
            <person name="Gaskell J."/>
            <person name="Glotzer D."/>
            <person name="Gorecki P."/>
            <person name="Heitman J."/>
            <person name="Hesse C."/>
            <person name="Hori C."/>
            <person name="Igarashi K."/>
            <person name="Jurgens J.A."/>
            <person name="Kallen N."/>
            <person name="Kersten P."/>
            <person name="Kohler A."/>
            <person name="Kuees U."/>
            <person name="Kumar T.K.A."/>
            <person name="Kuo A."/>
            <person name="LaButti K."/>
            <person name="Larrondo L.F."/>
            <person name="Lindquist E."/>
            <person name="Ling A."/>
            <person name="Lombard V."/>
            <person name="Lucas S."/>
            <person name="Lundell T."/>
            <person name="Martin R."/>
            <person name="McLaughlin D.J."/>
            <person name="Morgenstern I."/>
            <person name="Morin E."/>
            <person name="Murat C."/>
            <person name="Nagy L.G."/>
            <person name="Nolan M."/>
            <person name="Ohm R.A."/>
            <person name="Patyshakuliyeva A."/>
            <person name="Rokas A."/>
            <person name="Ruiz-Duenas F.J."/>
            <person name="Sabat G."/>
            <person name="Salamov A."/>
            <person name="Samejima M."/>
            <person name="Schmutz J."/>
            <person name="Slot J.C."/>
            <person name="St John F."/>
            <person name="Stenlid J."/>
            <person name="Sun H."/>
            <person name="Sun S."/>
            <person name="Syed K."/>
            <person name="Tsang A."/>
            <person name="Wiebenga A."/>
            <person name="Young D."/>
            <person name="Pisabarro A."/>
            <person name="Eastwood D.C."/>
            <person name="Martin F."/>
            <person name="Cullen D."/>
            <person name="Grigoriev I.V."/>
            <person name="Hibbett D.S."/>
        </authorList>
    </citation>
    <scope>NUCLEOTIDE SEQUENCE [LARGE SCALE GENOMIC DNA]</scope>
    <source>
        <strain evidence="5">RWD-64-598 SS2</strain>
    </source>
</reference>
<sequence length="327" mass="35529">MDRRYLAPPRPPRNMSNPTVSALPSLTGQVCKSGGGAVGGGGFGDVFIGVWASGDGASQKVAIKTVRLHHGGDSARVLKKFKLEANVWAELSHANIAPFLGIATDLGPRPDILSVISPWYEHGSLYAYYEREWTRGRREVPRKQRDNFMLGVLSGLVYLHTRSPPVVHGDLSMSNVLIDSAGQPRLADFGLALVVDTPGFTTVSVSGQAKYMAAELLQSAPPPAMGGLSASFSAPKKTKETDLWAFGILALEIQTNLEPYIDATTRATLNEAQILRSVPRGLRPDPARFTPALDPSVRSSCTHCWDADPKKRYTAEKHLGYLTRPRR</sequence>
<evidence type="ECO:0000259" key="3">
    <source>
        <dbReference type="PROSITE" id="PS50011"/>
    </source>
</evidence>
<dbReference type="PROSITE" id="PS00109">
    <property type="entry name" value="PROTEIN_KINASE_TYR"/>
    <property type="match status" value="1"/>
</dbReference>
<dbReference type="GeneID" id="19201841"/>
<feature type="region of interest" description="Disordered" evidence="2">
    <location>
        <begin position="1"/>
        <end position="21"/>
    </location>
</feature>
<organism evidence="4 5">
    <name type="scientific">Coniophora puteana (strain RWD-64-598)</name>
    <name type="common">Brown rot fungus</name>
    <dbReference type="NCBI Taxonomy" id="741705"/>
    <lineage>
        <taxon>Eukaryota</taxon>
        <taxon>Fungi</taxon>
        <taxon>Dikarya</taxon>
        <taxon>Basidiomycota</taxon>
        <taxon>Agaricomycotina</taxon>
        <taxon>Agaricomycetes</taxon>
        <taxon>Agaricomycetidae</taxon>
        <taxon>Boletales</taxon>
        <taxon>Coniophorineae</taxon>
        <taxon>Coniophoraceae</taxon>
        <taxon>Coniophora</taxon>
    </lineage>
</organism>
<keyword evidence="4" id="KW-0418">Kinase</keyword>
<dbReference type="EMBL" id="JH711577">
    <property type="protein sequence ID" value="EIW81662.1"/>
    <property type="molecule type" value="Genomic_DNA"/>
</dbReference>
<dbReference type="SUPFAM" id="SSF56112">
    <property type="entry name" value="Protein kinase-like (PK-like)"/>
    <property type="match status" value="1"/>
</dbReference>
<dbReference type="InterPro" id="IPR008266">
    <property type="entry name" value="Tyr_kinase_AS"/>
</dbReference>
<dbReference type="AlphaFoldDB" id="A0A5M3MR59"/>
<keyword evidence="1" id="KW-0547">Nucleotide-binding</keyword>
<dbReference type="Gene3D" id="1.10.510.10">
    <property type="entry name" value="Transferase(Phosphotransferase) domain 1"/>
    <property type="match status" value="1"/>
</dbReference>
<dbReference type="InterPro" id="IPR011009">
    <property type="entry name" value="Kinase-like_dom_sf"/>
</dbReference>
<accession>A0A5M3MR59</accession>
<dbReference type="RefSeq" id="XP_007767561.1">
    <property type="nucleotide sequence ID" value="XM_007769371.1"/>
</dbReference>
<gene>
    <name evidence="4" type="ORF">CONPUDRAFT_143408</name>
</gene>
<dbReference type="GO" id="GO:0004674">
    <property type="term" value="F:protein serine/threonine kinase activity"/>
    <property type="evidence" value="ECO:0007669"/>
    <property type="project" value="TreeGrafter"/>
</dbReference>
<dbReference type="PANTHER" id="PTHR44329">
    <property type="entry name" value="SERINE/THREONINE-PROTEIN KINASE TNNI3K-RELATED"/>
    <property type="match status" value="1"/>
</dbReference>
<dbReference type="InterPro" id="IPR017441">
    <property type="entry name" value="Protein_kinase_ATP_BS"/>
</dbReference>
<keyword evidence="5" id="KW-1185">Reference proteome</keyword>
<dbReference type="OMA" id="SANCDIW"/>
<evidence type="ECO:0000313" key="4">
    <source>
        <dbReference type="EMBL" id="EIW81662.1"/>
    </source>
</evidence>
<dbReference type="OrthoDB" id="4062651at2759"/>
<dbReference type="Pfam" id="PF00069">
    <property type="entry name" value="Pkinase"/>
    <property type="match status" value="1"/>
</dbReference>
<dbReference type="PROSITE" id="PS00107">
    <property type="entry name" value="PROTEIN_KINASE_ATP"/>
    <property type="match status" value="1"/>
</dbReference>
<feature type="binding site" evidence="1">
    <location>
        <position position="64"/>
    </location>
    <ligand>
        <name>ATP</name>
        <dbReference type="ChEBI" id="CHEBI:30616"/>
    </ligand>
</feature>
<protein>
    <submittedName>
        <fullName evidence="4">Kinase-like protein</fullName>
    </submittedName>
</protein>
<keyword evidence="1" id="KW-0067">ATP-binding</keyword>
<dbReference type="InterPro" id="IPR051681">
    <property type="entry name" value="Ser/Thr_Kinases-Pseudokinases"/>
</dbReference>
<dbReference type="GO" id="GO:0005524">
    <property type="term" value="F:ATP binding"/>
    <property type="evidence" value="ECO:0007669"/>
    <property type="project" value="UniProtKB-UniRule"/>
</dbReference>
<dbReference type="KEGG" id="cput:CONPUDRAFT_143408"/>
<dbReference type="Proteomes" id="UP000053558">
    <property type="component" value="Unassembled WGS sequence"/>
</dbReference>
<feature type="domain" description="Protein kinase" evidence="3">
    <location>
        <begin position="32"/>
        <end position="327"/>
    </location>
</feature>
<evidence type="ECO:0000313" key="5">
    <source>
        <dbReference type="Proteomes" id="UP000053558"/>
    </source>
</evidence>
<evidence type="ECO:0000256" key="2">
    <source>
        <dbReference type="SAM" id="MobiDB-lite"/>
    </source>
</evidence>
<dbReference type="InterPro" id="IPR000719">
    <property type="entry name" value="Prot_kinase_dom"/>
</dbReference>
<proteinExistence type="predicted"/>
<dbReference type="PROSITE" id="PS50011">
    <property type="entry name" value="PROTEIN_KINASE_DOM"/>
    <property type="match status" value="1"/>
</dbReference>
<comment type="caution">
    <text evidence="4">The sequence shown here is derived from an EMBL/GenBank/DDBJ whole genome shotgun (WGS) entry which is preliminary data.</text>
</comment>
<name>A0A5M3MR59_CONPW</name>
<evidence type="ECO:0000256" key="1">
    <source>
        <dbReference type="PROSITE-ProRule" id="PRU10141"/>
    </source>
</evidence>